<dbReference type="InterPro" id="IPR029162">
    <property type="entry name" value="InaF-motif"/>
</dbReference>
<feature type="transmembrane region" description="Helical" evidence="1">
    <location>
        <begin position="66"/>
        <end position="92"/>
    </location>
</feature>
<dbReference type="Proteomes" id="UP000192578">
    <property type="component" value="Unassembled WGS sequence"/>
</dbReference>
<dbReference type="Pfam" id="PF15018">
    <property type="entry name" value="InaF-motif"/>
    <property type="match status" value="1"/>
</dbReference>
<dbReference type="EMBL" id="MTYJ01000032">
    <property type="protein sequence ID" value="OQV20216.1"/>
    <property type="molecule type" value="Genomic_DNA"/>
</dbReference>
<gene>
    <name evidence="2" type="ORF">BV898_05772</name>
</gene>
<evidence type="ECO:0000313" key="3">
    <source>
        <dbReference type="Proteomes" id="UP000192578"/>
    </source>
</evidence>
<evidence type="ECO:0008006" key="4">
    <source>
        <dbReference type="Google" id="ProtNLM"/>
    </source>
</evidence>
<dbReference type="PANTHER" id="PTHR34929:SF1">
    <property type="entry name" value="INAF MOTIF CONTAINING 2"/>
    <property type="match status" value="1"/>
</dbReference>
<organism evidence="2 3">
    <name type="scientific">Hypsibius exemplaris</name>
    <name type="common">Freshwater tardigrade</name>
    <dbReference type="NCBI Taxonomy" id="2072580"/>
    <lineage>
        <taxon>Eukaryota</taxon>
        <taxon>Metazoa</taxon>
        <taxon>Ecdysozoa</taxon>
        <taxon>Tardigrada</taxon>
        <taxon>Eutardigrada</taxon>
        <taxon>Parachela</taxon>
        <taxon>Hypsibioidea</taxon>
        <taxon>Hypsibiidae</taxon>
        <taxon>Hypsibius</taxon>
    </lineage>
</organism>
<dbReference type="AlphaFoldDB" id="A0A1W0WYE0"/>
<protein>
    <recommendedName>
        <fullName evidence="4">Transmembrane protein INAFM2</fullName>
    </recommendedName>
</protein>
<name>A0A1W0WYE0_HYPEX</name>
<dbReference type="OrthoDB" id="8113027at2759"/>
<reference evidence="3" key="1">
    <citation type="submission" date="2017-01" db="EMBL/GenBank/DDBJ databases">
        <title>Comparative genomics of anhydrobiosis in the tardigrade Hypsibius dujardini.</title>
        <authorList>
            <person name="Yoshida Y."/>
            <person name="Koutsovoulos G."/>
            <person name="Laetsch D."/>
            <person name="Stevens L."/>
            <person name="Kumar S."/>
            <person name="Horikawa D."/>
            <person name="Ishino K."/>
            <person name="Komine S."/>
            <person name="Tomita M."/>
            <person name="Blaxter M."/>
            <person name="Arakawa K."/>
        </authorList>
    </citation>
    <scope>NUCLEOTIDE SEQUENCE [LARGE SCALE GENOMIC DNA]</scope>
    <source>
        <strain evidence="3">Z151</strain>
    </source>
</reference>
<sequence length="151" mass="16712">MPEDLDRTYSYGSTKSSSLRTSNTAYVAVQKERVSPSSSNNNRDGKLPTYTLQKAARMTAKVNHKWVRIASVIAYLIAISMTAVVLALYYILFYNPYTDLIFTEQSDDVVVSAAAQRSQHNPYSSYRKQLGLSVAPLFGDQPGLEGESSVT</sequence>
<comment type="caution">
    <text evidence="2">The sequence shown here is derived from an EMBL/GenBank/DDBJ whole genome shotgun (WGS) entry which is preliminary data.</text>
</comment>
<evidence type="ECO:0000313" key="2">
    <source>
        <dbReference type="EMBL" id="OQV20216.1"/>
    </source>
</evidence>
<proteinExistence type="predicted"/>
<accession>A0A1W0WYE0</accession>
<keyword evidence="1" id="KW-0812">Transmembrane</keyword>
<keyword evidence="3" id="KW-1185">Reference proteome</keyword>
<keyword evidence="1" id="KW-0472">Membrane</keyword>
<keyword evidence="1" id="KW-1133">Transmembrane helix</keyword>
<evidence type="ECO:0000256" key="1">
    <source>
        <dbReference type="SAM" id="Phobius"/>
    </source>
</evidence>
<dbReference type="PANTHER" id="PTHR34929">
    <property type="entry name" value="ZGC:153157"/>
    <property type="match status" value="1"/>
</dbReference>